<organism evidence="2 3">
    <name type="scientific">Lawsonibacter faecis</name>
    <dbReference type="NCBI Taxonomy" id="2763052"/>
    <lineage>
        <taxon>Bacteria</taxon>
        <taxon>Bacillati</taxon>
        <taxon>Bacillota</taxon>
        <taxon>Clostridia</taxon>
        <taxon>Eubacteriales</taxon>
        <taxon>Oscillospiraceae</taxon>
        <taxon>Lawsonibacter</taxon>
    </lineage>
</organism>
<dbReference type="RefSeq" id="WP_155146606.1">
    <property type="nucleotide sequence ID" value="NZ_JACOPQ010000010.1"/>
</dbReference>
<dbReference type="InterPro" id="IPR001932">
    <property type="entry name" value="PPM-type_phosphatase-like_dom"/>
</dbReference>
<proteinExistence type="predicted"/>
<name>A0A8J6JNB8_9FIRM</name>
<dbReference type="AlphaFoldDB" id="A0A8J6JNB8"/>
<dbReference type="NCBIfam" id="NF033484">
    <property type="entry name" value="Stp1_PP2C_phos"/>
    <property type="match status" value="1"/>
</dbReference>
<dbReference type="SUPFAM" id="SSF81606">
    <property type="entry name" value="PP2C-like"/>
    <property type="match status" value="1"/>
</dbReference>
<sequence length="246" mass="26235">MIKAWGVTDKGAVRQQNQDAYYLDVPSGGLAVVVVCDGMGGAKAGNVASTLAVESFVDALRTRAEEAGGSLPAEPDEVLQEAAEISNSAVYYRASIDPDCGGMGTTMVAALVEGRLAHILNIGDSRCYHVTGEGISRVTRDHSVVEDLVQRGEITPEEARLHPRKNLITRALGAEEHIRADLYHRELCEGDCLLLCSDGLSNVVTDQEMLYEIIHGGAIEDCCGRLLDIAMSRGAPDNVTAVLLQA</sequence>
<evidence type="ECO:0000259" key="1">
    <source>
        <dbReference type="PROSITE" id="PS51746"/>
    </source>
</evidence>
<gene>
    <name evidence="2" type="ORF">H8S62_13060</name>
</gene>
<dbReference type="SMART" id="SM00332">
    <property type="entry name" value="PP2Cc"/>
    <property type="match status" value="1"/>
</dbReference>
<dbReference type="GO" id="GO:0004722">
    <property type="term" value="F:protein serine/threonine phosphatase activity"/>
    <property type="evidence" value="ECO:0007669"/>
    <property type="project" value="InterPro"/>
</dbReference>
<dbReference type="EMBL" id="JACOPQ010000010">
    <property type="protein sequence ID" value="MBC5737935.1"/>
    <property type="molecule type" value="Genomic_DNA"/>
</dbReference>
<dbReference type="SMART" id="SM00331">
    <property type="entry name" value="PP2C_SIG"/>
    <property type="match status" value="1"/>
</dbReference>
<evidence type="ECO:0000313" key="3">
    <source>
        <dbReference type="Proteomes" id="UP000607645"/>
    </source>
</evidence>
<protein>
    <submittedName>
        <fullName evidence="2">Stp1/IreP family PP2C-type Ser/Thr phosphatase</fullName>
    </submittedName>
</protein>
<keyword evidence="3" id="KW-1185">Reference proteome</keyword>
<accession>A0A8J6JNB8</accession>
<dbReference type="PANTHER" id="PTHR47992">
    <property type="entry name" value="PROTEIN PHOSPHATASE"/>
    <property type="match status" value="1"/>
</dbReference>
<dbReference type="InterPro" id="IPR015655">
    <property type="entry name" value="PP2C"/>
</dbReference>
<dbReference type="CDD" id="cd00143">
    <property type="entry name" value="PP2Cc"/>
    <property type="match status" value="1"/>
</dbReference>
<dbReference type="PROSITE" id="PS51746">
    <property type="entry name" value="PPM_2"/>
    <property type="match status" value="1"/>
</dbReference>
<dbReference type="InterPro" id="IPR036457">
    <property type="entry name" value="PPM-type-like_dom_sf"/>
</dbReference>
<dbReference type="Proteomes" id="UP000607645">
    <property type="component" value="Unassembled WGS sequence"/>
</dbReference>
<comment type="caution">
    <text evidence="2">The sequence shown here is derived from an EMBL/GenBank/DDBJ whole genome shotgun (WGS) entry which is preliminary data.</text>
</comment>
<dbReference type="Gene3D" id="3.60.40.10">
    <property type="entry name" value="PPM-type phosphatase domain"/>
    <property type="match status" value="1"/>
</dbReference>
<dbReference type="Pfam" id="PF13672">
    <property type="entry name" value="PP2C_2"/>
    <property type="match status" value="1"/>
</dbReference>
<evidence type="ECO:0000313" key="2">
    <source>
        <dbReference type="EMBL" id="MBC5737935.1"/>
    </source>
</evidence>
<reference evidence="2" key="1">
    <citation type="submission" date="2020-08" db="EMBL/GenBank/DDBJ databases">
        <title>Genome public.</title>
        <authorList>
            <person name="Liu C."/>
            <person name="Sun Q."/>
        </authorList>
    </citation>
    <scope>NUCLEOTIDE SEQUENCE</scope>
    <source>
        <strain evidence="2">NSJ-52</strain>
    </source>
</reference>
<feature type="domain" description="PPM-type phosphatase" evidence="1">
    <location>
        <begin position="4"/>
        <end position="246"/>
    </location>
</feature>